<reference evidence="10" key="1">
    <citation type="submission" date="2017-02" db="EMBL/GenBank/DDBJ databases">
        <authorList>
            <person name="Varghese N."/>
            <person name="Submissions S."/>
        </authorList>
    </citation>
    <scope>NUCLEOTIDE SEQUENCE [LARGE SCALE GENOMIC DNA]</scope>
    <source>
        <strain evidence="10">R11H</strain>
    </source>
</reference>
<dbReference type="RefSeq" id="WP_176141659.1">
    <property type="nucleotide sequence ID" value="NZ_FUYP01000032.1"/>
</dbReference>
<feature type="chain" id="PRO_5013295756" evidence="8">
    <location>
        <begin position="23"/>
        <end position="489"/>
    </location>
</feature>
<dbReference type="EMBL" id="FUYP01000032">
    <property type="protein sequence ID" value="SKB93842.1"/>
    <property type="molecule type" value="Genomic_DNA"/>
</dbReference>
<dbReference type="GO" id="GO:0015562">
    <property type="term" value="F:efflux transmembrane transporter activity"/>
    <property type="evidence" value="ECO:0007669"/>
    <property type="project" value="InterPro"/>
</dbReference>
<protein>
    <submittedName>
        <fullName evidence="9">Outer membrane protein TolC</fullName>
    </submittedName>
</protein>
<dbReference type="AlphaFoldDB" id="A0A1T5FCG6"/>
<evidence type="ECO:0000256" key="1">
    <source>
        <dbReference type="ARBA" id="ARBA00004442"/>
    </source>
</evidence>
<dbReference type="Proteomes" id="UP000190044">
    <property type="component" value="Unassembled WGS sequence"/>
</dbReference>
<keyword evidence="8" id="KW-0732">Signal</keyword>
<dbReference type="PANTHER" id="PTHR30026:SF5">
    <property type="entry name" value="ABC-TYPE EFFLUX SYSTEM SECRETIN COMPONENT"/>
    <property type="match status" value="1"/>
</dbReference>
<evidence type="ECO:0000256" key="8">
    <source>
        <dbReference type="SAM" id="SignalP"/>
    </source>
</evidence>
<keyword evidence="3" id="KW-0813">Transport</keyword>
<evidence type="ECO:0000256" key="3">
    <source>
        <dbReference type="ARBA" id="ARBA00022448"/>
    </source>
</evidence>
<sequence>MKRTLPLAPALLLAIAASPALAQATLDYRAAEMAMQATPAGGAAAEADVRAAEHQAKAVEHLYRPTITASASVIAYEKSLSLDLTEPKEQFLGDAQSYLGGLPGQYPPVYADIVALIAGRIGQALPGLLAPIPDQYDYTQRDVVVRPNVTAIMPLYTGGALEAVSDAAKAQVTLAQGGRDAARGASSVRLAETYFGAQLARQLEVSSRQTLASAEQHLGNVRAMEREGVVPHSLTLEAIVARDAAQRANDRARRDADMAELALAGITGTANPAPSTPLFVNTTPLPPLSAWTADAPRNGQLAVAEGAEQLAAAGERAARATMRPSVYAFGSVNAVRKQSLPVDPDWIVGATVRIPLFSAFNRRELVAAAGARREAARLRAADARTRIEGEIEKTWLMADNARRAFTSIASSVAAAEENLRVKQIGFREGVGTAAEVTDAQTALGLARAQRATAAYEYDLSLAALLAASGQSERFVDYAEARDRQTVDDR</sequence>
<dbReference type="GO" id="GO:0009279">
    <property type="term" value="C:cell outer membrane"/>
    <property type="evidence" value="ECO:0007669"/>
    <property type="project" value="UniProtKB-SubCell"/>
</dbReference>
<dbReference type="GO" id="GO:1990281">
    <property type="term" value="C:efflux pump complex"/>
    <property type="evidence" value="ECO:0007669"/>
    <property type="project" value="TreeGrafter"/>
</dbReference>
<keyword evidence="7" id="KW-0998">Cell outer membrane</keyword>
<dbReference type="PANTHER" id="PTHR30026">
    <property type="entry name" value="OUTER MEMBRANE PROTEIN TOLC"/>
    <property type="match status" value="1"/>
</dbReference>
<name>A0A1T5FCG6_9SPHN</name>
<keyword evidence="4" id="KW-1134">Transmembrane beta strand</keyword>
<evidence type="ECO:0000256" key="6">
    <source>
        <dbReference type="ARBA" id="ARBA00023136"/>
    </source>
</evidence>
<evidence type="ECO:0000313" key="10">
    <source>
        <dbReference type="Proteomes" id="UP000190044"/>
    </source>
</evidence>
<keyword evidence="10" id="KW-1185">Reference proteome</keyword>
<evidence type="ECO:0000256" key="7">
    <source>
        <dbReference type="ARBA" id="ARBA00023237"/>
    </source>
</evidence>
<dbReference type="InterPro" id="IPR003423">
    <property type="entry name" value="OMP_efflux"/>
</dbReference>
<organism evidence="9 10">
    <name type="scientific">Sphingopyxis flava</name>
    <dbReference type="NCBI Taxonomy" id="1507287"/>
    <lineage>
        <taxon>Bacteria</taxon>
        <taxon>Pseudomonadati</taxon>
        <taxon>Pseudomonadota</taxon>
        <taxon>Alphaproteobacteria</taxon>
        <taxon>Sphingomonadales</taxon>
        <taxon>Sphingomonadaceae</taxon>
        <taxon>Sphingopyxis</taxon>
    </lineage>
</organism>
<dbReference type="SUPFAM" id="SSF56954">
    <property type="entry name" value="Outer membrane efflux proteins (OEP)"/>
    <property type="match status" value="1"/>
</dbReference>
<evidence type="ECO:0000256" key="4">
    <source>
        <dbReference type="ARBA" id="ARBA00022452"/>
    </source>
</evidence>
<dbReference type="InterPro" id="IPR051906">
    <property type="entry name" value="TolC-like"/>
</dbReference>
<evidence type="ECO:0000313" key="9">
    <source>
        <dbReference type="EMBL" id="SKB93842.1"/>
    </source>
</evidence>
<evidence type="ECO:0000256" key="5">
    <source>
        <dbReference type="ARBA" id="ARBA00022692"/>
    </source>
</evidence>
<dbReference type="GO" id="GO:0015288">
    <property type="term" value="F:porin activity"/>
    <property type="evidence" value="ECO:0007669"/>
    <property type="project" value="TreeGrafter"/>
</dbReference>
<proteinExistence type="inferred from homology"/>
<keyword evidence="5" id="KW-0812">Transmembrane</keyword>
<feature type="signal peptide" evidence="8">
    <location>
        <begin position="1"/>
        <end position="22"/>
    </location>
</feature>
<gene>
    <name evidence="9" type="ORF">SAMN06295937_103229</name>
</gene>
<evidence type="ECO:0000256" key="2">
    <source>
        <dbReference type="ARBA" id="ARBA00007613"/>
    </source>
</evidence>
<dbReference type="Gene3D" id="1.20.1600.10">
    <property type="entry name" value="Outer membrane efflux proteins (OEP)"/>
    <property type="match status" value="1"/>
</dbReference>
<comment type="similarity">
    <text evidence="2">Belongs to the outer membrane factor (OMF) (TC 1.B.17) family.</text>
</comment>
<dbReference type="Pfam" id="PF02321">
    <property type="entry name" value="OEP"/>
    <property type="match status" value="2"/>
</dbReference>
<keyword evidence="6" id="KW-0472">Membrane</keyword>
<accession>A0A1T5FCG6</accession>
<comment type="subcellular location">
    <subcellularLocation>
        <location evidence="1">Cell outer membrane</location>
    </subcellularLocation>
</comment>